<keyword evidence="3" id="KW-1185">Reference proteome</keyword>
<dbReference type="Pfam" id="PF14479">
    <property type="entry name" value="HeLo"/>
    <property type="match status" value="1"/>
</dbReference>
<evidence type="ECO:0000313" key="3">
    <source>
        <dbReference type="Proteomes" id="UP000078343"/>
    </source>
</evidence>
<dbReference type="SUPFAM" id="SSF56112">
    <property type="entry name" value="Protein kinase-like (PK-like)"/>
    <property type="match status" value="1"/>
</dbReference>
<dbReference type="InterPro" id="IPR011009">
    <property type="entry name" value="Kinase-like_dom_sf"/>
</dbReference>
<accession>A0A178ZVD4</accession>
<dbReference type="GeneID" id="30007145"/>
<dbReference type="OrthoDB" id="1911848at2759"/>
<feature type="domain" description="Prion-inhibition and propagation HeLo" evidence="1">
    <location>
        <begin position="6"/>
        <end position="232"/>
    </location>
</feature>
<dbReference type="EMBL" id="LVYI01000002">
    <property type="protein sequence ID" value="OAP63748.1"/>
    <property type="molecule type" value="Genomic_DNA"/>
</dbReference>
<dbReference type="RefSeq" id="XP_018697115.1">
    <property type="nucleotide sequence ID" value="XM_018834491.1"/>
</dbReference>
<reference evidence="2 3" key="1">
    <citation type="submission" date="2016-04" db="EMBL/GenBank/DDBJ databases">
        <title>Draft genome of Fonsecaea erecta CBS 125763.</title>
        <authorList>
            <person name="Weiss V.A."/>
            <person name="Vicente V.A."/>
            <person name="Raittz R.T."/>
            <person name="Moreno L.F."/>
            <person name="De Souza E.M."/>
            <person name="Pedrosa F.O."/>
            <person name="Steffens M.B."/>
            <person name="Faoro H."/>
            <person name="Tadra-Sfeir M.Z."/>
            <person name="Najafzadeh M.J."/>
            <person name="Felipe M.S."/>
            <person name="Teixeira M."/>
            <person name="Sun J."/>
            <person name="Xi L."/>
            <person name="Gomes R."/>
            <person name="De Azevedo C.M."/>
            <person name="Salgado C.G."/>
            <person name="Da Silva M.B."/>
            <person name="Nascimento M.F."/>
            <person name="Queiroz-Telles F."/>
            <person name="Attili D.S."/>
            <person name="Gorbushina A."/>
        </authorList>
    </citation>
    <scope>NUCLEOTIDE SEQUENCE [LARGE SCALE GENOMIC DNA]</scope>
    <source>
        <strain evidence="2 3">CBS 125763</strain>
    </source>
</reference>
<evidence type="ECO:0000259" key="1">
    <source>
        <dbReference type="Pfam" id="PF14479"/>
    </source>
</evidence>
<dbReference type="Gene3D" id="1.10.510.10">
    <property type="entry name" value="Transferase(Phosphotransferase) domain 1"/>
    <property type="match status" value="1"/>
</dbReference>
<sequence length="640" mass="71960">MAEVAGFVLGGVPILFELLDGAMKAYSFFMRVADADSQYEELRTKLEMEQLRLLTFVDAAELLDDQPDINWPNPVREQQHIMLIAVLKGIESKLDGLAGLTRYEKHKEQAAGQNGGKDESHDDYAELDIAGRYSTLKSKWSGGAKKRAHVRGTNHPRKLYMIGKQAVTNPRVLRWAIHDQGKFENVVRGLREYTVFLENMLQGESVKRLLEGQRRMEVEVIFVRNKVQDLERLQQSMITLTLRSQSQLAAMAGVKLVSLVSSHSDSDLPPDYHSILASKEKIAIQTLVDLEEVPTKDDVVALRRRTSVKYRPGGEGSESMDMWIEWKSFETDWNEEGRPEVTQDSIDRVQGLVALLQQSWQHGSGVFAIPDCLGWFNLHDLHQINPSLHALPNLFGILYRKPSSPASATRSTPTPVSLYAMLHDHPVPSLTVRARLGQQIATSILYLNTVRWFHKSLRSDAIVFQRGHADGSVDFSHPLVTGFEYARPNSTTARSTFVGPASSNALYVHPVYQRQSSEKHRYLRSFDIYSLGIVLLEIAYWMPISAILRAEYDHDGLGKPPSQGFAADVQDILLGHKGKCKTYIHVLNETMGEKYHNAVHGCVAGFVDVESYDENNQALAMKEHLKFMEEVVDSLGGIVV</sequence>
<dbReference type="PANTHER" id="PTHR37542:SF1">
    <property type="entry name" value="PRION-INHIBITION AND PROPAGATION HELO DOMAIN-CONTAINING PROTEIN"/>
    <property type="match status" value="1"/>
</dbReference>
<dbReference type="InterPro" id="IPR029498">
    <property type="entry name" value="HeLo_dom"/>
</dbReference>
<proteinExistence type="predicted"/>
<dbReference type="Proteomes" id="UP000078343">
    <property type="component" value="Unassembled WGS sequence"/>
</dbReference>
<dbReference type="PANTHER" id="PTHR37542">
    <property type="entry name" value="HELO DOMAIN-CONTAINING PROTEIN-RELATED"/>
    <property type="match status" value="1"/>
</dbReference>
<gene>
    <name evidence="2" type="ORF">AYL99_02975</name>
</gene>
<dbReference type="InterPro" id="IPR038305">
    <property type="entry name" value="HeLo_sf"/>
</dbReference>
<dbReference type="STRING" id="1367422.A0A178ZVD4"/>
<protein>
    <recommendedName>
        <fullName evidence="1">Prion-inhibition and propagation HeLo domain-containing protein</fullName>
    </recommendedName>
</protein>
<dbReference type="AlphaFoldDB" id="A0A178ZVD4"/>
<organism evidence="2 3">
    <name type="scientific">Fonsecaea erecta</name>
    <dbReference type="NCBI Taxonomy" id="1367422"/>
    <lineage>
        <taxon>Eukaryota</taxon>
        <taxon>Fungi</taxon>
        <taxon>Dikarya</taxon>
        <taxon>Ascomycota</taxon>
        <taxon>Pezizomycotina</taxon>
        <taxon>Eurotiomycetes</taxon>
        <taxon>Chaetothyriomycetidae</taxon>
        <taxon>Chaetothyriales</taxon>
        <taxon>Herpotrichiellaceae</taxon>
        <taxon>Fonsecaea</taxon>
    </lineage>
</organism>
<name>A0A178ZVD4_9EURO</name>
<dbReference type="Gene3D" id="1.20.120.1020">
    <property type="entry name" value="Prion-inhibition and propagation, HeLo domain"/>
    <property type="match status" value="1"/>
</dbReference>
<comment type="caution">
    <text evidence="2">The sequence shown here is derived from an EMBL/GenBank/DDBJ whole genome shotgun (WGS) entry which is preliminary data.</text>
</comment>
<evidence type="ECO:0000313" key="2">
    <source>
        <dbReference type="EMBL" id="OAP63748.1"/>
    </source>
</evidence>